<reference evidence="2" key="1">
    <citation type="submission" date="2019-08" db="EMBL/GenBank/DDBJ databases">
        <authorList>
            <person name="Kucharzyk K."/>
            <person name="Murdoch R.W."/>
            <person name="Higgins S."/>
            <person name="Loffler F."/>
        </authorList>
    </citation>
    <scope>NUCLEOTIDE SEQUENCE</scope>
</reference>
<keyword evidence="1" id="KW-0812">Transmembrane</keyword>
<accession>A0A644VV69</accession>
<dbReference type="Gene3D" id="1.10.3540.10">
    <property type="entry name" value="uncharacterized protein from magnetospirillum magneticum domain"/>
    <property type="match status" value="1"/>
</dbReference>
<dbReference type="InterPro" id="IPR014948">
    <property type="entry name" value="BrxA"/>
</dbReference>
<sequence>MVKTTKNADSFSLEAVTSRLQKGGALLPDMRAIVALWEEGMEKGDPLPEIARVLPKATLSRVKDTYTRSFRPRFLQGTPPDAWKYARVLEERGAELNVVAPFYYWLTARSEAALYGFVTECLLPAHRAGKFDVRTADASEWLDEVNRRAGRQWTSTVTLKTARGILAALRDFGILEGGSRKKIAPVSLNRQAFSLIAFCLVTLGVTGRAFLKHSDWKLFLLGETGVEHMCLESHQYGWMHFESAGGVVRIEFPGVTFKEYADAVLG</sequence>
<proteinExistence type="predicted"/>
<dbReference type="EMBL" id="VSSQ01000455">
    <property type="protein sequence ID" value="MPL95120.1"/>
    <property type="molecule type" value="Genomic_DNA"/>
</dbReference>
<dbReference type="InterPro" id="IPR023137">
    <property type="entry name" value="BrxA_sf"/>
</dbReference>
<organism evidence="2">
    <name type="scientific">bioreactor metagenome</name>
    <dbReference type="NCBI Taxonomy" id="1076179"/>
    <lineage>
        <taxon>unclassified sequences</taxon>
        <taxon>metagenomes</taxon>
        <taxon>ecological metagenomes</taxon>
    </lineage>
</organism>
<dbReference type="AlphaFoldDB" id="A0A644VV69"/>
<feature type="transmembrane region" description="Helical" evidence="1">
    <location>
        <begin position="192"/>
        <end position="211"/>
    </location>
</feature>
<evidence type="ECO:0000313" key="2">
    <source>
        <dbReference type="EMBL" id="MPL95120.1"/>
    </source>
</evidence>
<keyword evidence="1" id="KW-0472">Membrane</keyword>
<dbReference type="Pfam" id="PF08849">
    <property type="entry name" value="BrxA"/>
    <property type="match status" value="1"/>
</dbReference>
<evidence type="ECO:0000256" key="1">
    <source>
        <dbReference type="SAM" id="Phobius"/>
    </source>
</evidence>
<keyword evidence="1" id="KW-1133">Transmembrane helix</keyword>
<name>A0A644VV69_9ZZZZ</name>
<gene>
    <name evidence="2" type="ORF">SDC9_41284</name>
</gene>
<protein>
    <submittedName>
        <fullName evidence="2">Uncharacterized protein</fullName>
    </submittedName>
</protein>
<comment type="caution">
    <text evidence="2">The sequence shown here is derived from an EMBL/GenBank/DDBJ whole genome shotgun (WGS) entry which is preliminary data.</text>
</comment>